<evidence type="ECO:0000313" key="2">
    <source>
        <dbReference type="Proteomes" id="UP001549204"/>
    </source>
</evidence>
<proteinExistence type="predicted"/>
<comment type="caution">
    <text evidence="1">The sequence shown here is derived from an EMBL/GenBank/DDBJ whole genome shotgun (WGS) entry which is preliminary data.</text>
</comment>
<dbReference type="EMBL" id="JBEPMC010000019">
    <property type="protein sequence ID" value="MET3583516.1"/>
    <property type="molecule type" value="Genomic_DNA"/>
</dbReference>
<reference evidence="1 2" key="1">
    <citation type="submission" date="2024-06" db="EMBL/GenBank/DDBJ databases">
        <title>Genomic Encyclopedia of Type Strains, Phase IV (KMG-IV): sequencing the most valuable type-strain genomes for metagenomic binning, comparative biology and taxonomic classification.</title>
        <authorList>
            <person name="Goeker M."/>
        </authorList>
    </citation>
    <scope>NUCLEOTIDE SEQUENCE [LARGE SCALE GENOMIC DNA]</scope>
    <source>
        <strain evidence="1 2">DSM 100022</strain>
    </source>
</reference>
<name>A0ABV2GYZ7_9HYPH</name>
<keyword evidence="2" id="KW-1185">Reference proteome</keyword>
<sequence>MAAASICCIFAGLRFSKPEAKYRFLSLGQKIEMVAITDLSTIGRISSPRIAIAVSPKRWYSANLPATNKSSEGSRVSRPGTRVVAALPKWYCFHVIKNNIYSIVTFDRVIPRWLHSSEL</sequence>
<gene>
    <name evidence="1" type="ORF">ABID19_006581</name>
</gene>
<evidence type="ECO:0000313" key="1">
    <source>
        <dbReference type="EMBL" id="MET3583516.1"/>
    </source>
</evidence>
<accession>A0ABV2GYZ7</accession>
<organism evidence="1 2">
    <name type="scientific">Mesorhizobium robiniae</name>
    <dbReference type="NCBI Taxonomy" id="559315"/>
    <lineage>
        <taxon>Bacteria</taxon>
        <taxon>Pseudomonadati</taxon>
        <taxon>Pseudomonadota</taxon>
        <taxon>Alphaproteobacteria</taxon>
        <taxon>Hyphomicrobiales</taxon>
        <taxon>Phyllobacteriaceae</taxon>
        <taxon>Mesorhizobium</taxon>
    </lineage>
</organism>
<dbReference type="Proteomes" id="UP001549204">
    <property type="component" value="Unassembled WGS sequence"/>
</dbReference>
<protein>
    <submittedName>
        <fullName evidence="1">Uncharacterized protein</fullName>
    </submittedName>
</protein>